<dbReference type="InterPro" id="IPR053197">
    <property type="entry name" value="F-box_SCFL_complex_component"/>
</dbReference>
<dbReference type="InterPro" id="IPR032675">
    <property type="entry name" value="LRR_dom_sf"/>
</dbReference>
<sequence length="147" mass="17017">MCGEHGGICKSPCNIIICTPNLTSIKFRAYFYDNFLLENLDSLGSATIEFADRWRVRHLINVLKGLHNVTTLELFHWEYEIKPMESQAILIQLSRTFHNLRSLMLLGWRSSFLIYVITTLLKSSPFLETLVLSEVQVLTKGYIYTEL</sequence>
<dbReference type="FunCoup" id="A0A2G5CFL5">
    <property type="interactions" value="262"/>
</dbReference>
<protein>
    <recommendedName>
        <fullName evidence="3">FBD domain-containing protein</fullName>
    </recommendedName>
</protein>
<evidence type="ECO:0000313" key="1">
    <source>
        <dbReference type="EMBL" id="PIA30075.1"/>
    </source>
</evidence>
<dbReference type="InParanoid" id="A0A2G5CFL5"/>
<evidence type="ECO:0000313" key="2">
    <source>
        <dbReference type="Proteomes" id="UP000230069"/>
    </source>
</evidence>
<organism evidence="1 2">
    <name type="scientific">Aquilegia coerulea</name>
    <name type="common">Rocky mountain columbine</name>
    <dbReference type="NCBI Taxonomy" id="218851"/>
    <lineage>
        <taxon>Eukaryota</taxon>
        <taxon>Viridiplantae</taxon>
        <taxon>Streptophyta</taxon>
        <taxon>Embryophyta</taxon>
        <taxon>Tracheophyta</taxon>
        <taxon>Spermatophyta</taxon>
        <taxon>Magnoliopsida</taxon>
        <taxon>Ranunculales</taxon>
        <taxon>Ranunculaceae</taxon>
        <taxon>Thalictroideae</taxon>
        <taxon>Aquilegia</taxon>
    </lineage>
</organism>
<proteinExistence type="predicted"/>
<reference evidence="1 2" key="1">
    <citation type="submission" date="2017-09" db="EMBL/GenBank/DDBJ databases">
        <title>WGS assembly of Aquilegia coerulea Goldsmith.</title>
        <authorList>
            <person name="Hodges S."/>
            <person name="Kramer E."/>
            <person name="Nordborg M."/>
            <person name="Tomkins J."/>
            <person name="Borevitz J."/>
            <person name="Derieg N."/>
            <person name="Yan J."/>
            <person name="Mihaltcheva S."/>
            <person name="Hayes R.D."/>
            <person name="Rokhsar D."/>
        </authorList>
    </citation>
    <scope>NUCLEOTIDE SEQUENCE [LARGE SCALE GENOMIC DNA]</scope>
    <source>
        <strain evidence="2">cv. Goldsmith</strain>
    </source>
</reference>
<dbReference type="PANTHER" id="PTHR34223:SF51">
    <property type="entry name" value="OS06G0556300 PROTEIN"/>
    <property type="match status" value="1"/>
</dbReference>
<dbReference type="Proteomes" id="UP000230069">
    <property type="component" value="Unassembled WGS sequence"/>
</dbReference>
<dbReference type="PANTHER" id="PTHR34223">
    <property type="entry name" value="OS11G0201299 PROTEIN"/>
    <property type="match status" value="1"/>
</dbReference>
<name>A0A2G5CFL5_AQUCA</name>
<dbReference type="EMBL" id="KZ305074">
    <property type="protein sequence ID" value="PIA30075.1"/>
    <property type="molecule type" value="Genomic_DNA"/>
</dbReference>
<accession>A0A2G5CFL5</accession>
<dbReference type="Gene3D" id="3.80.10.10">
    <property type="entry name" value="Ribonuclease Inhibitor"/>
    <property type="match status" value="1"/>
</dbReference>
<gene>
    <name evidence="1" type="ORF">AQUCO_05700053v1</name>
</gene>
<evidence type="ECO:0008006" key="3">
    <source>
        <dbReference type="Google" id="ProtNLM"/>
    </source>
</evidence>
<dbReference type="AlphaFoldDB" id="A0A2G5CFL5"/>
<keyword evidence="2" id="KW-1185">Reference proteome</keyword>